<dbReference type="Proteomes" id="UP000266975">
    <property type="component" value="Unassembled WGS sequence"/>
</dbReference>
<evidence type="ECO:0000313" key="3">
    <source>
        <dbReference type="Proteomes" id="UP000266975"/>
    </source>
</evidence>
<evidence type="ECO:0000256" key="1">
    <source>
        <dbReference type="SAM" id="MobiDB-lite"/>
    </source>
</evidence>
<evidence type="ECO:0000313" key="2">
    <source>
        <dbReference type="EMBL" id="RNE49456.1"/>
    </source>
</evidence>
<gene>
    <name evidence="2" type="ORF">C5L39_03610</name>
</gene>
<dbReference type="RefSeq" id="WP_123047502.1">
    <property type="nucleotide sequence ID" value="NZ_PTJO01000003.1"/>
</dbReference>
<keyword evidence="3" id="KW-1185">Reference proteome</keyword>
<name>A0A3M8K8J4_9CORY</name>
<dbReference type="AlphaFoldDB" id="A0A3M8K8J4"/>
<dbReference type="EMBL" id="PTJO01000003">
    <property type="protein sequence ID" value="RNE49456.1"/>
    <property type="molecule type" value="Genomic_DNA"/>
</dbReference>
<proteinExistence type="predicted"/>
<sequence>MVTLTQVYVAAEDCGFHCHVGADRLVFPCRDYVLIAYLEEGGPEALVFDSDLRIDVGMEQMHRLATVLNQWNLERIGPVLSLRVGDNGEVSLHTRMSILTGVGLTPGQLTEFVRTSVEATRMAVDYLATEFPDLAPEDSEDTQSHRRKQDTEALSDPLPRDRHVVINELDDDIGSLREISRGTFGKEHSAIMSTDQQAAEDWEGSQDPTPVTAQRINRVLSELGIKKTQGDDDLITAWINDVLFCFFLDNGPSYLIKGHWDSELAPGADFLRMFLLCNDWNQSSLSTKAFCHEDEDGLQIRAEFIASIGEGLNDAQLEHNTAVAINQVLHAIDSISTEATGESTVDWP</sequence>
<evidence type="ECO:0008006" key="4">
    <source>
        <dbReference type="Google" id="ProtNLM"/>
    </source>
</evidence>
<protein>
    <recommendedName>
        <fullName evidence="4">YbjN domain-containing protein</fullName>
    </recommendedName>
</protein>
<reference evidence="2 3" key="1">
    <citation type="submission" date="2018-02" db="EMBL/GenBank/DDBJ databases">
        <title>Corynebacterium alimpuense sp. nov., a marine obligate actinomycete isolated from sediments of Valparaiso bay, Chile.</title>
        <authorList>
            <person name="Claverias F."/>
            <person name="Gonzales-Siles L."/>
            <person name="Salva-Serra F."/>
            <person name="Inganaes E."/>
            <person name="Molin K."/>
            <person name="Cumsille A."/>
            <person name="Undabarrena A."/>
            <person name="Couve E."/>
            <person name="Moore E.R.B."/>
            <person name="Gomila M."/>
            <person name="Camara B."/>
        </authorList>
    </citation>
    <scope>NUCLEOTIDE SEQUENCE [LARGE SCALE GENOMIC DNA]</scope>
    <source>
        <strain evidence="2 3">CCUG 69366</strain>
    </source>
</reference>
<feature type="region of interest" description="Disordered" evidence="1">
    <location>
        <begin position="132"/>
        <end position="161"/>
    </location>
</feature>
<organism evidence="2 3">
    <name type="scientific">Corynebacterium alimapuense</name>
    <dbReference type="NCBI Taxonomy" id="1576874"/>
    <lineage>
        <taxon>Bacteria</taxon>
        <taxon>Bacillati</taxon>
        <taxon>Actinomycetota</taxon>
        <taxon>Actinomycetes</taxon>
        <taxon>Mycobacteriales</taxon>
        <taxon>Corynebacteriaceae</taxon>
        <taxon>Corynebacterium</taxon>
    </lineage>
</organism>
<comment type="caution">
    <text evidence="2">The sequence shown here is derived from an EMBL/GenBank/DDBJ whole genome shotgun (WGS) entry which is preliminary data.</text>
</comment>
<dbReference type="Pfam" id="PF10722">
    <property type="entry name" value="YbjN"/>
    <property type="match status" value="2"/>
</dbReference>
<accession>A0A3M8K8J4</accession>
<dbReference type="OrthoDB" id="4420706at2"/>
<dbReference type="InterPro" id="IPR019660">
    <property type="entry name" value="Put_sensory_transdc_reg_YbjN"/>
</dbReference>